<dbReference type="Proteomes" id="UP000193944">
    <property type="component" value="Unassembled WGS sequence"/>
</dbReference>
<name>A0A1Y1XBE4_9FUNG</name>
<dbReference type="OrthoDB" id="10255963at2759"/>
<protein>
    <submittedName>
        <fullName evidence="2">Uncharacterized protein</fullName>
    </submittedName>
</protein>
<organism evidence="2 3">
    <name type="scientific">Anaeromyces robustus</name>
    <dbReference type="NCBI Taxonomy" id="1754192"/>
    <lineage>
        <taxon>Eukaryota</taxon>
        <taxon>Fungi</taxon>
        <taxon>Fungi incertae sedis</taxon>
        <taxon>Chytridiomycota</taxon>
        <taxon>Chytridiomycota incertae sedis</taxon>
        <taxon>Neocallimastigomycetes</taxon>
        <taxon>Neocallimastigales</taxon>
        <taxon>Neocallimastigaceae</taxon>
        <taxon>Anaeromyces</taxon>
    </lineage>
</organism>
<gene>
    <name evidence="2" type="ORF">BCR32DRAFT_218922</name>
</gene>
<sequence>MNSWTQKRVTLNPKRRGCYLITDEILSHISSELSEYQCGMANFFIQHSSASLTINENYDPDVRRDMEMMLNRIAPENAPYVHTMEGSDDMPAHVKSSLFGCSLNIPISNGRLALGTWQGIWLCEHRNSGGSRHVVITLQGETKSNSKTNLSKKRK</sequence>
<proteinExistence type="inferred from homology"/>
<dbReference type="PIRSF" id="PIRSF004681">
    <property type="entry name" value="UCP004681"/>
    <property type="match status" value="1"/>
</dbReference>
<dbReference type="STRING" id="1754192.A0A1Y1XBE4"/>
<dbReference type="EMBL" id="MCFG01000080">
    <property type="protein sequence ID" value="ORX83101.1"/>
    <property type="molecule type" value="Genomic_DNA"/>
</dbReference>
<dbReference type="AlphaFoldDB" id="A0A1Y1XBE4"/>
<evidence type="ECO:0000313" key="3">
    <source>
        <dbReference type="Proteomes" id="UP000193944"/>
    </source>
</evidence>
<accession>A0A1Y1XBE4</accession>
<reference evidence="2 3" key="2">
    <citation type="submission" date="2016-08" db="EMBL/GenBank/DDBJ databases">
        <title>Pervasive Adenine N6-methylation of Active Genes in Fungi.</title>
        <authorList>
            <consortium name="DOE Joint Genome Institute"/>
            <person name="Mondo S.J."/>
            <person name="Dannebaum R.O."/>
            <person name="Kuo R.C."/>
            <person name="Labutti K."/>
            <person name="Haridas S."/>
            <person name="Kuo A."/>
            <person name="Salamov A."/>
            <person name="Ahrendt S.R."/>
            <person name="Lipzen A."/>
            <person name="Sullivan W."/>
            <person name="Andreopoulos W.B."/>
            <person name="Clum A."/>
            <person name="Lindquist E."/>
            <person name="Daum C."/>
            <person name="Ramamoorthy G.K."/>
            <person name="Gryganskyi A."/>
            <person name="Culley D."/>
            <person name="Magnuson J.K."/>
            <person name="James T.Y."/>
            <person name="O'Malley M.A."/>
            <person name="Stajich J.E."/>
            <person name="Spatafora J.W."/>
            <person name="Visel A."/>
            <person name="Grigoriev I.V."/>
        </authorList>
    </citation>
    <scope>NUCLEOTIDE SEQUENCE [LARGE SCALE GENOMIC DNA]</scope>
    <source>
        <strain evidence="2 3">S4</strain>
    </source>
</reference>
<evidence type="ECO:0000313" key="2">
    <source>
        <dbReference type="EMBL" id="ORX83101.1"/>
    </source>
</evidence>
<evidence type="ECO:0000256" key="1">
    <source>
        <dbReference type="ARBA" id="ARBA00005534"/>
    </source>
</evidence>
<keyword evidence="3" id="KW-1185">Reference proteome</keyword>
<dbReference type="InterPro" id="IPR035917">
    <property type="entry name" value="YjbQ-like_sf"/>
</dbReference>
<dbReference type="NCBIfam" id="TIGR00149">
    <property type="entry name" value="TIGR00149_YjbQ"/>
    <property type="match status" value="1"/>
</dbReference>
<dbReference type="Pfam" id="PF01894">
    <property type="entry name" value="YjbQ"/>
    <property type="match status" value="1"/>
</dbReference>
<dbReference type="PANTHER" id="PTHR30615:SF8">
    <property type="entry name" value="UPF0047 PROTEIN C4A8.02C"/>
    <property type="match status" value="1"/>
</dbReference>
<comment type="caution">
    <text evidence="2">The sequence shown here is derived from an EMBL/GenBank/DDBJ whole genome shotgun (WGS) entry which is preliminary data.</text>
</comment>
<dbReference type="Gene3D" id="2.60.120.460">
    <property type="entry name" value="YjbQ-like"/>
    <property type="match status" value="1"/>
</dbReference>
<dbReference type="SUPFAM" id="SSF111038">
    <property type="entry name" value="YjbQ-like"/>
    <property type="match status" value="1"/>
</dbReference>
<dbReference type="PROSITE" id="PS01314">
    <property type="entry name" value="UPF0047"/>
    <property type="match status" value="1"/>
</dbReference>
<comment type="similarity">
    <text evidence="1">Belongs to the UPF0047 family.</text>
</comment>
<dbReference type="PANTHER" id="PTHR30615">
    <property type="entry name" value="UNCHARACTERIZED PROTEIN YJBQ-RELATED"/>
    <property type="match status" value="1"/>
</dbReference>
<reference evidence="2 3" key="1">
    <citation type="submission" date="2016-08" db="EMBL/GenBank/DDBJ databases">
        <title>A Parts List for Fungal Cellulosomes Revealed by Comparative Genomics.</title>
        <authorList>
            <consortium name="DOE Joint Genome Institute"/>
            <person name="Haitjema C.H."/>
            <person name="Gilmore S.P."/>
            <person name="Henske J.K."/>
            <person name="Solomon K.V."/>
            <person name="De Groot R."/>
            <person name="Kuo A."/>
            <person name="Mondo S.J."/>
            <person name="Salamov A.A."/>
            <person name="Labutti K."/>
            <person name="Zhao Z."/>
            <person name="Chiniquy J."/>
            <person name="Barry K."/>
            <person name="Brewer H.M."/>
            <person name="Purvine S.O."/>
            <person name="Wright A.T."/>
            <person name="Boxma B."/>
            <person name="Van Alen T."/>
            <person name="Hackstein J.H."/>
            <person name="Baker S.E."/>
            <person name="Grigoriev I.V."/>
            <person name="O'Malley M.A."/>
        </authorList>
    </citation>
    <scope>NUCLEOTIDE SEQUENCE [LARGE SCALE GENOMIC DNA]</scope>
    <source>
        <strain evidence="2 3">S4</strain>
    </source>
</reference>
<dbReference type="InterPro" id="IPR001602">
    <property type="entry name" value="UPF0047_YjbQ-like"/>
</dbReference>